<dbReference type="GO" id="GO:0006355">
    <property type="term" value="P:regulation of DNA-templated transcription"/>
    <property type="evidence" value="ECO:0007669"/>
    <property type="project" value="InterPro"/>
</dbReference>
<dbReference type="InterPro" id="IPR010985">
    <property type="entry name" value="Ribbon_hlx_hlx"/>
</dbReference>
<dbReference type="Proteomes" id="UP001056634">
    <property type="component" value="Segment"/>
</dbReference>
<reference evidence="1" key="1">
    <citation type="submission" date="2022-04" db="EMBL/GenBank/DDBJ databases">
        <authorList>
            <person name="Friedrich I."/>
            <person name="Schneider D."/>
            <person name="Poehlein A."/>
            <person name="Hertel R."/>
            <person name="Daniel R."/>
        </authorList>
    </citation>
    <scope>NUCLEOTIDE SEQUENCE</scope>
</reference>
<sequence>MSDRPVGRTFFLPPELAEKLRVHAFRNNRTQNDVMVESVRAALAEPIAPEEHPCNWACMAGCTSPLHGGYGDPHCADEQARKAGRGD</sequence>
<organism evidence="1 2">
    <name type="scientific">Brevundimonas phage vB_BpoS-Marchewka</name>
    <dbReference type="NCBI Taxonomy" id="2948604"/>
    <lineage>
        <taxon>Viruses</taxon>
        <taxon>Duplodnaviria</taxon>
        <taxon>Heunggongvirae</taxon>
        <taxon>Uroviricota</taxon>
        <taxon>Caudoviricetes</taxon>
        <taxon>Jeanschmidtviridae</taxon>
        <taxon>Marchewkavirus</taxon>
        <taxon>Marchewkavirus marchewka</taxon>
    </lineage>
</organism>
<protein>
    <submittedName>
        <fullName evidence="1">Uncharacterized protein</fullName>
    </submittedName>
</protein>
<evidence type="ECO:0000313" key="1">
    <source>
        <dbReference type="EMBL" id="UTC28802.1"/>
    </source>
</evidence>
<gene>
    <name evidence="1" type="ORF">MARCHEWKA_02900</name>
</gene>
<proteinExistence type="predicted"/>
<name>A0A9E7N598_9CAUD</name>
<keyword evidence="2" id="KW-1185">Reference proteome</keyword>
<dbReference type="EMBL" id="ON529851">
    <property type="protein sequence ID" value="UTC28802.1"/>
    <property type="molecule type" value="Genomic_DNA"/>
</dbReference>
<evidence type="ECO:0000313" key="2">
    <source>
        <dbReference type="Proteomes" id="UP001056634"/>
    </source>
</evidence>
<accession>A0A9E7N598</accession>
<dbReference type="SUPFAM" id="SSF47598">
    <property type="entry name" value="Ribbon-helix-helix"/>
    <property type="match status" value="1"/>
</dbReference>